<dbReference type="PANTHER" id="PTHR31301:SF120">
    <property type="entry name" value="LOB DOMAIN-CONTAINING PROTEIN 23-RELATED"/>
    <property type="match status" value="1"/>
</dbReference>
<evidence type="ECO:0000256" key="2">
    <source>
        <dbReference type="SAM" id="Coils"/>
    </source>
</evidence>
<accession>A0AAV0C3M6</accession>
<evidence type="ECO:0000313" key="4">
    <source>
        <dbReference type="EMBL" id="CAH9061434.1"/>
    </source>
</evidence>
<dbReference type="PROSITE" id="PS50891">
    <property type="entry name" value="LOB"/>
    <property type="match status" value="1"/>
</dbReference>
<dbReference type="InterPro" id="IPR004883">
    <property type="entry name" value="LOB"/>
</dbReference>
<dbReference type="EMBL" id="CAMAPF010000010">
    <property type="protein sequence ID" value="CAH9061434.1"/>
    <property type="molecule type" value="Genomic_DNA"/>
</dbReference>
<keyword evidence="5" id="KW-1185">Reference proteome</keyword>
<reference evidence="4" key="1">
    <citation type="submission" date="2022-07" db="EMBL/GenBank/DDBJ databases">
        <authorList>
            <person name="Macas J."/>
            <person name="Novak P."/>
            <person name="Neumann P."/>
        </authorList>
    </citation>
    <scope>NUCLEOTIDE SEQUENCE</scope>
</reference>
<keyword evidence="2" id="KW-0175">Coiled coil</keyword>
<dbReference type="AlphaFoldDB" id="A0AAV0C3M6"/>
<evidence type="ECO:0000256" key="1">
    <source>
        <dbReference type="ARBA" id="ARBA00005474"/>
    </source>
</evidence>
<dbReference type="Pfam" id="PF03195">
    <property type="entry name" value="LOB"/>
    <property type="match status" value="1"/>
</dbReference>
<protein>
    <recommendedName>
        <fullName evidence="3">LOB domain-containing protein</fullName>
    </recommendedName>
</protein>
<organism evidence="4 5">
    <name type="scientific">Cuscuta epithymum</name>
    <dbReference type="NCBI Taxonomy" id="186058"/>
    <lineage>
        <taxon>Eukaryota</taxon>
        <taxon>Viridiplantae</taxon>
        <taxon>Streptophyta</taxon>
        <taxon>Embryophyta</taxon>
        <taxon>Tracheophyta</taxon>
        <taxon>Spermatophyta</taxon>
        <taxon>Magnoliopsida</taxon>
        <taxon>eudicotyledons</taxon>
        <taxon>Gunneridae</taxon>
        <taxon>Pentapetalae</taxon>
        <taxon>asterids</taxon>
        <taxon>lamiids</taxon>
        <taxon>Solanales</taxon>
        <taxon>Convolvulaceae</taxon>
        <taxon>Cuscuteae</taxon>
        <taxon>Cuscuta</taxon>
        <taxon>Cuscuta subgen. Cuscuta</taxon>
    </lineage>
</organism>
<gene>
    <name evidence="4" type="ORF">CEPIT_LOCUS1687</name>
</gene>
<feature type="coiled-coil region" evidence="2">
    <location>
        <begin position="88"/>
        <end position="115"/>
    </location>
</feature>
<comment type="caution">
    <text evidence="4">The sequence shown here is derived from an EMBL/GenBank/DDBJ whole genome shotgun (WGS) entry which is preliminary data.</text>
</comment>
<dbReference type="Proteomes" id="UP001152523">
    <property type="component" value="Unassembled WGS sequence"/>
</dbReference>
<evidence type="ECO:0000259" key="3">
    <source>
        <dbReference type="PROSITE" id="PS50891"/>
    </source>
</evidence>
<feature type="domain" description="LOB" evidence="3">
    <location>
        <begin position="8"/>
        <end position="109"/>
    </location>
</feature>
<evidence type="ECO:0000313" key="5">
    <source>
        <dbReference type="Proteomes" id="UP001152523"/>
    </source>
</evidence>
<name>A0AAV0C3M6_9ASTE</name>
<proteinExistence type="inferred from homology"/>
<sequence length="137" mass="15129">MTEASTSTRCAACKKLRRKCTSDCIFLPYFPPTDPQRFAFVHRIYGTNKVGKMLQEVEEDERGDVAESLYYEARCRVNDPVYGCVGIISLLQQEIARCESQLAQVEAQIHLLKAAAAAQGGSRSGVAPQNPHPPQLS</sequence>
<comment type="similarity">
    <text evidence="1">Belongs to the LOB domain-containing protein family.</text>
</comment>
<dbReference type="PANTHER" id="PTHR31301">
    <property type="entry name" value="LOB DOMAIN-CONTAINING PROTEIN 4-RELATED"/>
    <property type="match status" value="1"/>
</dbReference>